<keyword evidence="2" id="KW-1185">Reference proteome</keyword>
<sequence>MFKTSDGPVSADPEETIEGILKSHNARMGYTVQPRSITYLGYITPWNPDGSRWALENAHVFSLVSPVWLEAVGDSDFVVTSSFNFSTALETEEKIKREGKLWIRSIFEHFYDHSLVLVLVIPPITYTENGLALFDLVAPKRDFTPIRFQIFTIT</sequence>
<dbReference type="Gene3D" id="3.20.20.80">
    <property type="entry name" value="Glycosidases"/>
    <property type="match status" value="1"/>
</dbReference>
<proteinExistence type="predicted"/>
<gene>
    <name evidence="1" type="ORF">RF11_13343</name>
</gene>
<name>A0A0C2N0F5_THEKT</name>
<evidence type="ECO:0000313" key="1">
    <source>
        <dbReference type="EMBL" id="KII69855.1"/>
    </source>
</evidence>
<dbReference type="AlphaFoldDB" id="A0A0C2N0F5"/>
<dbReference type="Proteomes" id="UP000031668">
    <property type="component" value="Unassembled WGS sequence"/>
</dbReference>
<dbReference type="EMBL" id="JWZT01002266">
    <property type="protein sequence ID" value="KII69855.1"/>
    <property type="molecule type" value="Genomic_DNA"/>
</dbReference>
<organism evidence="1 2">
    <name type="scientific">Thelohanellus kitauei</name>
    <name type="common">Myxosporean</name>
    <dbReference type="NCBI Taxonomy" id="669202"/>
    <lineage>
        <taxon>Eukaryota</taxon>
        <taxon>Metazoa</taxon>
        <taxon>Cnidaria</taxon>
        <taxon>Myxozoa</taxon>
        <taxon>Myxosporea</taxon>
        <taxon>Bivalvulida</taxon>
        <taxon>Platysporina</taxon>
        <taxon>Myxobolidae</taxon>
        <taxon>Thelohanellus</taxon>
    </lineage>
</organism>
<evidence type="ECO:0000313" key="2">
    <source>
        <dbReference type="Proteomes" id="UP000031668"/>
    </source>
</evidence>
<accession>A0A0C2N0F5</accession>
<reference evidence="1 2" key="1">
    <citation type="journal article" date="2014" name="Genome Biol. Evol.">
        <title>The genome of the myxosporean Thelohanellus kitauei shows adaptations to nutrient acquisition within its fish host.</title>
        <authorList>
            <person name="Yang Y."/>
            <person name="Xiong J."/>
            <person name="Zhou Z."/>
            <person name="Huo F."/>
            <person name="Miao W."/>
            <person name="Ran C."/>
            <person name="Liu Y."/>
            <person name="Zhang J."/>
            <person name="Feng J."/>
            <person name="Wang M."/>
            <person name="Wang M."/>
            <person name="Wang L."/>
            <person name="Yao B."/>
        </authorList>
    </citation>
    <scope>NUCLEOTIDE SEQUENCE [LARGE SCALE GENOMIC DNA]</scope>
    <source>
        <strain evidence="1">Wuqing</strain>
    </source>
</reference>
<protein>
    <submittedName>
        <fullName evidence="1">Uncharacterized protein</fullName>
    </submittedName>
</protein>
<comment type="caution">
    <text evidence="1">The sequence shown here is derived from an EMBL/GenBank/DDBJ whole genome shotgun (WGS) entry which is preliminary data.</text>
</comment>